<dbReference type="EMBL" id="FNNJ01000007">
    <property type="protein sequence ID" value="SDX64422.1"/>
    <property type="molecule type" value="Genomic_DNA"/>
</dbReference>
<dbReference type="Gene3D" id="3.40.50.2000">
    <property type="entry name" value="Glycogen Phosphorylase B"/>
    <property type="match status" value="1"/>
</dbReference>
<evidence type="ECO:0000313" key="2">
    <source>
        <dbReference type="EMBL" id="SDX64422.1"/>
    </source>
</evidence>
<dbReference type="STRING" id="762486.SAMN05444411_107121"/>
<accession>A0A1H3DD31</accession>
<dbReference type="InterPro" id="IPR007235">
    <property type="entry name" value="Glyco_trans_28_C"/>
</dbReference>
<sequence length="274" mass="31429">MFNVPTIFLSVQKERKLVAKIVQEENILGIISDNRFGVYCSHIPSVYITHQLNVLSGITTFFTSKTHQKIASKYNEVWVPDFNGENNFSGKLSQISSLKGKTKFIGVLSRFQFEKQPQKYNFTVVLSGVEPQRSLLEQKLLNELKNTSKKVLFVRGKLSVEKIETSKNIEVVNFLTSEKLNKVLNQSEIVIARSGYSTIMDLALLKKKAVFIPTPGQNEQEYLAKRMAKKQIAPFFKQEKFTLKQLDKVANYKGFNKDIETKVDLEIFRLFDSK</sequence>
<evidence type="ECO:0000313" key="3">
    <source>
        <dbReference type="Proteomes" id="UP000199595"/>
    </source>
</evidence>
<protein>
    <recommendedName>
        <fullName evidence="1">Glycosyl transferase family 28 C-terminal domain-containing protein</fullName>
    </recommendedName>
</protein>
<keyword evidence="3" id="KW-1185">Reference proteome</keyword>
<organism evidence="2 3">
    <name type="scientific">Lutibacter oricola</name>
    <dbReference type="NCBI Taxonomy" id="762486"/>
    <lineage>
        <taxon>Bacteria</taxon>
        <taxon>Pseudomonadati</taxon>
        <taxon>Bacteroidota</taxon>
        <taxon>Flavobacteriia</taxon>
        <taxon>Flavobacteriales</taxon>
        <taxon>Flavobacteriaceae</taxon>
        <taxon>Lutibacter</taxon>
    </lineage>
</organism>
<dbReference type="SUPFAM" id="SSF53756">
    <property type="entry name" value="UDP-Glycosyltransferase/glycogen phosphorylase"/>
    <property type="match status" value="1"/>
</dbReference>
<dbReference type="GO" id="GO:0016758">
    <property type="term" value="F:hexosyltransferase activity"/>
    <property type="evidence" value="ECO:0007669"/>
    <property type="project" value="InterPro"/>
</dbReference>
<dbReference type="Pfam" id="PF04101">
    <property type="entry name" value="Glyco_tran_28_C"/>
    <property type="match status" value="1"/>
</dbReference>
<dbReference type="PANTHER" id="PTHR21015">
    <property type="entry name" value="UDP-N-ACETYLGLUCOSAMINE--N-ACETYLMURAMYL-(PENTAPEPTIDE) PYROPHOSPHORYL-UNDECAPRENOL N-ACETYLGLUCOSAMINE TRANSFERASE 1"/>
    <property type="match status" value="1"/>
</dbReference>
<proteinExistence type="predicted"/>
<dbReference type="PANTHER" id="PTHR21015:SF22">
    <property type="entry name" value="GLYCOSYLTRANSFERASE"/>
    <property type="match status" value="1"/>
</dbReference>
<feature type="domain" description="Glycosyl transferase family 28 C-terminal" evidence="1">
    <location>
        <begin position="139"/>
        <end position="249"/>
    </location>
</feature>
<dbReference type="Proteomes" id="UP000199595">
    <property type="component" value="Unassembled WGS sequence"/>
</dbReference>
<gene>
    <name evidence="2" type="ORF">SAMN05444411_107121</name>
</gene>
<evidence type="ECO:0000259" key="1">
    <source>
        <dbReference type="Pfam" id="PF04101"/>
    </source>
</evidence>
<dbReference type="AlphaFoldDB" id="A0A1H3DD31"/>
<reference evidence="2 3" key="1">
    <citation type="submission" date="2016-10" db="EMBL/GenBank/DDBJ databases">
        <authorList>
            <person name="de Groot N.N."/>
        </authorList>
    </citation>
    <scope>NUCLEOTIDE SEQUENCE [LARGE SCALE GENOMIC DNA]</scope>
    <source>
        <strain evidence="2 3">DSM 24956</strain>
    </source>
</reference>
<name>A0A1H3DD31_9FLAO</name>